<organism evidence="11">
    <name type="scientific">Nitratifractor salsuginis</name>
    <dbReference type="NCBI Taxonomy" id="269261"/>
    <lineage>
        <taxon>Bacteria</taxon>
        <taxon>Pseudomonadati</taxon>
        <taxon>Campylobacterota</taxon>
        <taxon>Epsilonproteobacteria</taxon>
        <taxon>Campylobacterales</taxon>
        <taxon>Sulfurovaceae</taxon>
        <taxon>Nitratifractor</taxon>
    </lineage>
</organism>
<reference evidence="11" key="1">
    <citation type="journal article" date="2020" name="mSystems">
        <title>Genome- and Community-Level Interaction Insights into Carbon Utilization and Element Cycling Functions of Hydrothermarchaeota in Hydrothermal Sediment.</title>
        <authorList>
            <person name="Zhou Z."/>
            <person name="Liu Y."/>
            <person name="Xu W."/>
            <person name="Pan J."/>
            <person name="Luo Z.H."/>
            <person name="Li M."/>
        </authorList>
    </citation>
    <scope>NUCLEOTIDE SEQUENCE [LARGE SCALE GENOMIC DNA]</scope>
    <source>
        <strain evidence="11">HyVt-513</strain>
    </source>
</reference>
<comment type="subcellular location">
    <subcellularLocation>
        <location evidence="1">Membrane</location>
        <topology evidence="1">Peripheral membrane protein</topology>
    </subcellularLocation>
</comment>
<evidence type="ECO:0000256" key="7">
    <source>
        <dbReference type="ARBA" id="ARBA00042773"/>
    </source>
</evidence>
<keyword evidence="8" id="KW-0812">Transmembrane</keyword>
<dbReference type="NCBIfam" id="NF004837">
    <property type="entry name" value="PRK06187.1"/>
    <property type="match status" value="1"/>
</dbReference>
<dbReference type="Pfam" id="PF13193">
    <property type="entry name" value="AMP-binding_C"/>
    <property type="match status" value="1"/>
</dbReference>
<feature type="transmembrane region" description="Helical" evidence="8">
    <location>
        <begin position="217"/>
        <end position="239"/>
    </location>
</feature>
<dbReference type="EC" id="6.2.1.3" evidence="5"/>
<dbReference type="InterPro" id="IPR020845">
    <property type="entry name" value="AMP-binding_CS"/>
</dbReference>
<feature type="domain" description="AMP-dependent synthetase/ligase" evidence="9">
    <location>
        <begin position="18"/>
        <end position="377"/>
    </location>
</feature>
<proteinExistence type="predicted"/>
<feature type="domain" description="AMP-binding enzyme C-terminal" evidence="10">
    <location>
        <begin position="427"/>
        <end position="503"/>
    </location>
</feature>
<dbReference type="InterPro" id="IPR000873">
    <property type="entry name" value="AMP-dep_synth/lig_dom"/>
</dbReference>
<evidence type="ECO:0000256" key="2">
    <source>
        <dbReference type="ARBA" id="ARBA00005005"/>
    </source>
</evidence>
<dbReference type="InterPro" id="IPR045851">
    <property type="entry name" value="AMP-bd_C_sf"/>
</dbReference>
<evidence type="ECO:0000259" key="10">
    <source>
        <dbReference type="Pfam" id="PF13193"/>
    </source>
</evidence>
<dbReference type="Proteomes" id="UP000885722">
    <property type="component" value="Unassembled WGS sequence"/>
</dbReference>
<dbReference type="AlphaFoldDB" id="A0A7V2WLZ7"/>
<dbReference type="Pfam" id="PF00501">
    <property type="entry name" value="AMP-binding"/>
    <property type="match status" value="1"/>
</dbReference>
<evidence type="ECO:0000256" key="6">
    <source>
        <dbReference type="ARBA" id="ARBA00039545"/>
    </source>
</evidence>
<evidence type="ECO:0000256" key="3">
    <source>
        <dbReference type="ARBA" id="ARBA00022598"/>
    </source>
</evidence>
<dbReference type="PANTHER" id="PTHR43767:SF8">
    <property type="entry name" value="LONG-CHAIN-FATTY-ACID--COA LIGASE"/>
    <property type="match status" value="1"/>
</dbReference>
<dbReference type="GO" id="GO:0004467">
    <property type="term" value="F:long-chain fatty acid-CoA ligase activity"/>
    <property type="evidence" value="ECO:0007669"/>
    <property type="project" value="UniProtKB-EC"/>
</dbReference>
<evidence type="ECO:0000313" key="11">
    <source>
        <dbReference type="EMBL" id="HFC03719.1"/>
    </source>
</evidence>
<evidence type="ECO:0000256" key="8">
    <source>
        <dbReference type="SAM" id="Phobius"/>
    </source>
</evidence>
<keyword evidence="3 11" id="KW-0436">Ligase</keyword>
<dbReference type="PANTHER" id="PTHR43767">
    <property type="entry name" value="LONG-CHAIN-FATTY-ACID--COA LIGASE"/>
    <property type="match status" value="1"/>
</dbReference>
<evidence type="ECO:0000259" key="9">
    <source>
        <dbReference type="Pfam" id="PF00501"/>
    </source>
</evidence>
<dbReference type="PROSITE" id="PS00455">
    <property type="entry name" value="AMP_BINDING"/>
    <property type="match status" value="1"/>
</dbReference>
<evidence type="ECO:0000256" key="4">
    <source>
        <dbReference type="ARBA" id="ARBA00023136"/>
    </source>
</evidence>
<accession>A0A7V2WLZ7</accession>
<evidence type="ECO:0000256" key="1">
    <source>
        <dbReference type="ARBA" id="ARBA00004170"/>
    </source>
</evidence>
<dbReference type="InterPro" id="IPR025110">
    <property type="entry name" value="AMP-bd_C"/>
</dbReference>
<gene>
    <name evidence="11" type="ORF">ENJ74_02490</name>
</gene>
<keyword evidence="8" id="KW-1133">Transmembrane helix</keyword>
<dbReference type="SUPFAM" id="SSF56801">
    <property type="entry name" value="Acetyl-CoA synthetase-like"/>
    <property type="match status" value="1"/>
</dbReference>
<dbReference type="InterPro" id="IPR050237">
    <property type="entry name" value="ATP-dep_AMP-bd_enzyme"/>
</dbReference>
<dbReference type="InterPro" id="IPR042099">
    <property type="entry name" value="ANL_N_sf"/>
</dbReference>
<dbReference type="EMBL" id="DRNO01000167">
    <property type="protein sequence ID" value="HFC03719.1"/>
    <property type="molecule type" value="Genomic_DNA"/>
</dbReference>
<sequence length="523" mass="58682">MSTLHYRYNNFYEMLFDHGRRHLRRKALFVGEETIRYGELLRRTDALAGYLHSLGVEPGERVALFLRNSWEFVAAVMAVSKVGAITVPVNTFLKSEELSYILEDSGATVLIASALYEKVVHDSEAGRLVRHTIWEGGLRLANEANTTFEEALEAGLSCKPVMRTLDDLAVFFYTSGTTGKPKGAMLSYKNILSNAESGSRLFDITPRDRTIVFLPMFHSFTFSIGVILPLYVGAGIVIIPSLRPFSNIFKQALLKRVTIFFGVPDVYNALAKAKLPWYFMLFNRIRIFVSGAAALQHKTLTAMAQKFRRAKMLEGYGLSESSPAVCINPLHKQKERSVGPAMPGYEIKIVDENMVELPRGEVGEIILKGDNVMQGYLNRPEATEETIINGWLRTGDMGYMDEEGYLFIVDRKKDLIISKGINIYPREIEEVIDSFPGVGVSAVIGIPDEKNGEVPVAYIEPDEETGPPDLTRLKAYLREHLANFKIPRQLHLVEELPKNATGKVLKRVLKERLLAEKEQSAAE</sequence>
<comment type="caution">
    <text evidence="11">The sequence shown here is derived from an EMBL/GenBank/DDBJ whole genome shotgun (WGS) entry which is preliminary data.</text>
</comment>
<evidence type="ECO:0000256" key="5">
    <source>
        <dbReference type="ARBA" id="ARBA00026121"/>
    </source>
</evidence>
<name>A0A7V2WLZ7_9BACT</name>
<dbReference type="Gene3D" id="3.40.50.12780">
    <property type="entry name" value="N-terminal domain of ligase-like"/>
    <property type="match status" value="1"/>
</dbReference>
<dbReference type="GO" id="GO:0016020">
    <property type="term" value="C:membrane"/>
    <property type="evidence" value="ECO:0007669"/>
    <property type="project" value="UniProtKB-SubCell"/>
</dbReference>
<comment type="pathway">
    <text evidence="2">Lipid metabolism; fatty acid beta-oxidation.</text>
</comment>
<keyword evidence="4 8" id="KW-0472">Membrane</keyword>
<dbReference type="Gene3D" id="3.30.300.30">
    <property type="match status" value="1"/>
</dbReference>
<dbReference type="CDD" id="cd05936">
    <property type="entry name" value="FC-FACS_FadD_like"/>
    <property type="match status" value="1"/>
</dbReference>
<protein>
    <recommendedName>
        <fullName evidence="6">Long-chain-fatty-acid--CoA ligase</fullName>
        <ecNumber evidence="5">6.2.1.3</ecNumber>
    </recommendedName>
    <alternativeName>
        <fullName evidence="7">Long-chain acyl-CoA synthetase</fullName>
    </alternativeName>
</protein>